<sequence length="150" mass="16807">MAEGASVNLGNISTKSLPMVIMQHASFLYRQRTLRGLRSTIKTTTASTTSWCKILSTKNIRNTAVPHTLLPSRSKKSCSRSLHANMSSLLKARNVGHRSVWLGSSDRGEGEGVTRRDEKQHLGLIKFCIILKNVKERYLEHKFATVDKNL</sequence>
<name>A0A1J1IM06_9DIPT</name>
<accession>A0A1J1IM06</accession>
<dbReference type="EMBL" id="CVRI01000054">
    <property type="protein sequence ID" value="CRL00596.1"/>
    <property type="molecule type" value="Genomic_DNA"/>
</dbReference>
<dbReference type="AlphaFoldDB" id="A0A1J1IM06"/>
<organism evidence="1 2">
    <name type="scientific">Clunio marinus</name>
    <dbReference type="NCBI Taxonomy" id="568069"/>
    <lineage>
        <taxon>Eukaryota</taxon>
        <taxon>Metazoa</taxon>
        <taxon>Ecdysozoa</taxon>
        <taxon>Arthropoda</taxon>
        <taxon>Hexapoda</taxon>
        <taxon>Insecta</taxon>
        <taxon>Pterygota</taxon>
        <taxon>Neoptera</taxon>
        <taxon>Endopterygota</taxon>
        <taxon>Diptera</taxon>
        <taxon>Nematocera</taxon>
        <taxon>Chironomoidea</taxon>
        <taxon>Chironomidae</taxon>
        <taxon>Clunio</taxon>
    </lineage>
</organism>
<keyword evidence="2" id="KW-1185">Reference proteome</keyword>
<evidence type="ECO:0000313" key="1">
    <source>
        <dbReference type="EMBL" id="CRL00596.1"/>
    </source>
</evidence>
<reference evidence="1 2" key="1">
    <citation type="submission" date="2015-04" db="EMBL/GenBank/DDBJ databases">
        <authorList>
            <person name="Syromyatnikov M.Y."/>
            <person name="Popov V.N."/>
        </authorList>
    </citation>
    <scope>NUCLEOTIDE SEQUENCE [LARGE SCALE GENOMIC DNA]</scope>
</reference>
<dbReference type="Proteomes" id="UP000183832">
    <property type="component" value="Unassembled WGS sequence"/>
</dbReference>
<evidence type="ECO:0000313" key="2">
    <source>
        <dbReference type="Proteomes" id="UP000183832"/>
    </source>
</evidence>
<gene>
    <name evidence="1" type="ORF">CLUMA_CG013856</name>
</gene>
<protein>
    <submittedName>
        <fullName evidence="1">CLUMA_CG013856, isoform A</fullName>
    </submittedName>
</protein>
<proteinExistence type="predicted"/>